<sequence length="824" mass="92606">MPPGAGSTATVFLVDVSQSMGATRTLDLPSGPNDRPRTKQVTHLQWSLQFAMLKIQEMIFNGRKTDQCGVVLFGTEETDNVVNRTDGGYDNISEFLPIAQPSADTLSKLATLQPSNVSGDPVDALVVGAETLNNYLRTKRSWTGKIVLLTDGESPIHIEKWELIARKLTSFNFRITIIGVDFDDDEIDFHEEGKSHIKRENESFYRKFTAVIPNSVAGTLSFALDEVRKPDMKETRSALMANVLRLGDPANNPLEAVEIMVKTSKCTALSRPKAWKRFAPRENIPSDGMDVDLAPTRDRDRSENEVSKIVWAELRMRTEFHVDRDEQEEEDERGDNMDVDGVKKSGAKVEKEQLVRGYKYGSSYVPCPDGQFAKLSTHMGISICGFFNADNFRRELSMGELQYVWADPRSPLQQVALSSLVAAMDKLNMYAITRWVSKDMSEPKMGVLAPCRFQKVDCFLWVQMPFADDVRKYTFSPLQKLLNRKGERVTTHPYLPTYEQREAMDRFVDAMDLTGEGEKDNDGNRSPWYDTRLSYNPAIHRMKQALFHSALVDDLAVDLLPPPHPELTKYFETPKKVVTRAKEVADECTTAFAIKQVPKKVARPRKNDHRRVQDDDDEVLLLDRVAPQTSPTAAKRPIHRKGDDSSETEPESDVDIRAPSSKGTKLPTPSPEPRIVTDPQRAPGRIIGMAAPLADFKNNISQGDVVSKAVEDLGWVVKEVVSRPFSGRRHTEMIECLIELREVCLQEDEIDAWNRYCYVSTIWLLKAVCAKEPGNSAFWNEVKKQQTNLGLITASEAARHGGKSNFLDSLAEEVRCCLGGRSIG</sequence>
<name>A0ACC0UMJ6_9AGAM</name>
<proteinExistence type="predicted"/>
<reference evidence="1" key="1">
    <citation type="submission" date="2021-03" db="EMBL/GenBank/DDBJ databases">
        <title>Evolutionary priming and transition to the ectomycorrhizal habit in an iconic lineage of mushroom-forming fungi: is preadaptation a requirement?</title>
        <authorList>
            <consortium name="DOE Joint Genome Institute"/>
            <person name="Looney B.P."/>
            <person name="Miyauchi S."/>
            <person name="Morin E."/>
            <person name="Drula E."/>
            <person name="Courty P.E."/>
            <person name="Chicoki N."/>
            <person name="Fauchery L."/>
            <person name="Kohler A."/>
            <person name="Kuo A."/>
            <person name="LaButti K."/>
            <person name="Pangilinan J."/>
            <person name="Lipzen A."/>
            <person name="Riley R."/>
            <person name="Andreopoulos W."/>
            <person name="He G."/>
            <person name="Johnson J."/>
            <person name="Barry K.W."/>
            <person name="Grigoriev I.V."/>
            <person name="Nagy L."/>
            <person name="Hibbett D."/>
            <person name="Henrissat B."/>
            <person name="Matheny P.B."/>
            <person name="Labbe J."/>
            <person name="Martin A.F."/>
        </authorList>
    </citation>
    <scope>NUCLEOTIDE SEQUENCE</scope>
    <source>
        <strain evidence="1">BPL698</strain>
    </source>
</reference>
<dbReference type="EMBL" id="JAGFNK010000010">
    <property type="protein sequence ID" value="KAI9512304.1"/>
    <property type="molecule type" value="Genomic_DNA"/>
</dbReference>
<gene>
    <name evidence="1" type="ORF">F5148DRAFT_1163860</name>
</gene>
<organism evidence="1 2">
    <name type="scientific">Russula earlei</name>
    <dbReference type="NCBI Taxonomy" id="71964"/>
    <lineage>
        <taxon>Eukaryota</taxon>
        <taxon>Fungi</taxon>
        <taxon>Dikarya</taxon>
        <taxon>Basidiomycota</taxon>
        <taxon>Agaricomycotina</taxon>
        <taxon>Agaricomycetes</taxon>
        <taxon>Russulales</taxon>
        <taxon>Russulaceae</taxon>
        <taxon>Russula</taxon>
    </lineage>
</organism>
<keyword evidence="2" id="KW-1185">Reference proteome</keyword>
<comment type="caution">
    <text evidence="1">The sequence shown here is derived from an EMBL/GenBank/DDBJ whole genome shotgun (WGS) entry which is preliminary data.</text>
</comment>
<accession>A0ACC0UMJ6</accession>
<evidence type="ECO:0000313" key="2">
    <source>
        <dbReference type="Proteomes" id="UP001207468"/>
    </source>
</evidence>
<protein>
    <submittedName>
        <fullName evidence="1">SPOC domain-like protein</fullName>
    </submittedName>
</protein>
<evidence type="ECO:0000313" key="1">
    <source>
        <dbReference type="EMBL" id="KAI9512304.1"/>
    </source>
</evidence>
<dbReference type="Proteomes" id="UP001207468">
    <property type="component" value="Unassembled WGS sequence"/>
</dbReference>